<dbReference type="Gene3D" id="2.30.40.10">
    <property type="entry name" value="Urease, subunit C, domain 1"/>
    <property type="match status" value="1"/>
</dbReference>
<evidence type="ECO:0000256" key="7">
    <source>
        <dbReference type="NCBIfam" id="TIGR02967"/>
    </source>
</evidence>
<dbReference type="InterPro" id="IPR006680">
    <property type="entry name" value="Amidohydro-rel"/>
</dbReference>
<sequence>MTAGAKPPVQTENDMINADLSAGRVLRGPVVSFLNDPGEGDTPEPGSLLHLEDGAIWLVDGRIKAIGEYAELAPRLPVGIEVVDYAGKLMMPGFIDSHVHYVQLDIMASYGRQLLDWLNEYTFPEECRFAERAHAENVAEAFLDEQLRVGTTTAQVFCTSHPVSVDTFFAAAQRRGLRMLAGKVLMDRHAPEALTDSVESGVRDSERLIADWHGKDRLGYTLTPRFAPTSSPAQLDTVGGILRNAPDLHLQTHLSENKGEIDWVAELFPDCRDYLGVYERYGLVGPRSTFAHGIHLDQPMRNRLAAAGANIAFCPTSNLFLGSGLFDRLACRDAGLNTTLASDVGGGTDLSGLATLKAAYQVGQLLGQPLTAWQGFYRLTLGNARALHLDSHIGSLREGKEADIVVLDPAATPLLARRSARTRNLAEQLFALMMLGDDRTVYATWANGECVHQRDVASTP</sequence>
<dbReference type="UniPathway" id="UPA00603">
    <property type="reaction ID" value="UER00660"/>
</dbReference>
<dbReference type="PANTHER" id="PTHR11271:SF6">
    <property type="entry name" value="GUANINE DEAMINASE"/>
    <property type="match status" value="1"/>
</dbReference>
<evidence type="ECO:0000256" key="4">
    <source>
        <dbReference type="ARBA" id="ARBA00022723"/>
    </source>
</evidence>
<comment type="similarity">
    <text evidence="2 8">Belongs to the metallo-dependent hydrolases superfamily. ATZ/TRZ family.</text>
</comment>
<dbReference type="AlphaFoldDB" id="A0A1G9EUN2"/>
<keyword evidence="11" id="KW-1185">Reference proteome</keyword>
<evidence type="ECO:0000259" key="9">
    <source>
        <dbReference type="Pfam" id="PF01979"/>
    </source>
</evidence>
<keyword evidence="4 8" id="KW-0479">Metal-binding</keyword>
<dbReference type="EMBL" id="FNGH01000001">
    <property type="protein sequence ID" value="SDK79882.1"/>
    <property type="molecule type" value="Genomic_DNA"/>
</dbReference>
<dbReference type="EC" id="3.5.4.3" evidence="3 7"/>
<comment type="catalytic activity">
    <reaction evidence="8">
        <text>guanine + H2O + H(+) = xanthine + NH4(+)</text>
        <dbReference type="Rhea" id="RHEA:14665"/>
        <dbReference type="ChEBI" id="CHEBI:15377"/>
        <dbReference type="ChEBI" id="CHEBI:15378"/>
        <dbReference type="ChEBI" id="CHEBI:16235"/>
        <dbReference type="ChEBI" id="CHEBI:17712"/>
        <dbReference type="ChEBI" id="CHEBI:28938"/>
        <dbReference type="EC" id="3.5.4.3"/>
    </reaction>
</comment>
<dbReference type="PANTHER" id="PTHR11271">
    <property type="entry name" value="GUANINE DEAMINASE"/>
    <property type="match status" value="1"/>
</dbReference>
<dbReference type="SUPFAM" id="SSF51338">
    <property type="entry name" value="Composite domain of metallo-dependent hydrolases"/>
    <property type="match status" value="1"/>
</dbReference>
<dbReference type="STRING" id="48727.SAMN05192555_101230"/>
<organism evidence="10 11">
    <name type="scientific">Franzmannia pantelleriensis</name>
    <dbReference type="NCBI Taxonomy" id="48727"/>
    <lineage>
        <taxon>Bacteria</taxon>
        <taxon>Pseudomonadati</taxon>
        <taxon>Pseudomonadota</taxon>
        <taxon>Gammaproteobacteria</taxon>
        <taxon>Oceanospirillales</taxon>
        <taxon>Halomonadaceae</taxon>
        <taxon>Franzmannia</taxon>
    </lineage>
</organism>
<evidence type="ECO:0000256" key="3">
    <source>
        <dbReference type="ARBA" id="ARBA00012781"/>
    </source>
</evidence>
<dbReference type="InterPro" id="IPR051607">
    <property type="entry name" value="Metallo-dep_hydrolases"/>
</dbReference>
<evidence type="ECO:0000313" key="11">
    <source>
        <dbReference type="Proteomes" id="UP000199107"/>
    </source>
</evidence>
<accession>A0A1G9EUN2</accession>
<reference evidence="11" key="1">
    <citation type="submission" date="2016-10" db="EMBL/GenBank/DDBJ databases">
        <authorList>
            <person name="Varghese N."/>
            <person name="Submissions S."/>
        </authorList>
    </citation>
    <scope>NUCLEOTIDE SEQUENCE [LARGE SCALE GENOMIC DNA]</scope>
    <source>
        <strain evidence="11">AAP</strain>
    </source>
</reference>
<dbReference type="GO" id="GO:0008892">
    <property type="term" value="F:guanine deaminase activity"/>
    <property type="evidence" value="ECO:0007669"/>
    <property type="project" value="UniProtKB-UniRule"/>
</dbReference>
<dbReference type="InterPro" id="IPR011059">
    <property type="entry name" value="Metal-dep_hydrolase_composite"/>
</dbReference>
<dbReference type="Proteomes" id="UP000199107">
    <property type="component" value="Unassembled WGS sequence"/>
</dbReference>
<dbReference type="NCBIfam" id="NF006679">
    <property type="entry name" value="PRK09228.1"/>
    <property type="match status" value="1"/>
</dbReference>
<evidence type="ECO:0000256" key="2">
    <source>
        <dbReference type="ARBA" id="ARBA00006745"/>
    </source>
</evidence>
<evidence type="ECO:0000313" key="10">
    <source>
        <dbReference type="EMBL" id="SDK79882.1"/>
    </source>
</evidence>
<feature type="domain" description="Amidohydrolase-related" evidence="9">
    <location>
        <begin position="90"/>
        <end position="450"/>
    </location>
</feature>
<comment type="pathway">
    <text evidence="1 8">Purine metabolism; guanine degradation; xanthine from guanine: step 1/1.</text>
</comment>
<dbReference type="GO" id="GO:0008270">
    <property type="term" value="F:zinc ion binding"/>
    <property type="evidence" value="ECO:0007669"/>
    <property type="project" value="UniProtKB-UniRule"/>
</dbReference>
<evidence type="ECO:0000256" key="1">
    <source>
        <dbReference type="ARBA" id="ARBA00004984"/>
    </source>
</evidence>
<dbReference type="SUPFAM" id="SSF51556">
    <property type="entry name" value="Metallo-dependent hydrolases"/>
    <property type="match status" value="1"/>
</dbReference>
<name>A0A1G9EUN2_9GAMM</name>
<evidence type="ECO:0000256" key="5">
    <source>
        <dbReference type="ARBA" id="ARBA00022801"/>
    </source>
</evidence>
<comment type="cofactor">
    <cofactor evidence="8">
        <name>Zn(2+)</name>
        <dbReference type="ChEBI" id="CHEBI:29105"/>
    </cofactor>
    <text evidence="8">Binds 1 zinc ion per subunit.</text>
</comment>
<dbReference type="InterPro" id="IPR014311">
    <property type="entry name" value="Guanine_deaminase"/>
</dbReference>
<keyword evidence="5 8" id="KW-0378">Hydrolase</keyword>
<comment type="function">
    <text evidence="8">Catalyzes the hydrolytic deamination of guanine, producing xanthine and ammonia.</text>
</comment>
<dbReference type="NCBIfam" id="TIGR02967">
    <property type="entry name" value="guan_deamin"/>
    <property type="match status" value="1"/>
</dbReference>
<gene>
    <name evidence="10" type="ORF">SAMN05192555_101230</name>
</gene>
<dbReference type="GO" id="GO:0005829">
    <property type="term" value="C:cytosol"/>
    <property type="evidence" value="ECO:0007669"/>
    <property type="project" value="TreeGrafter"/>
</dbReference>
<dbReference type="GO" id="GO:0006147">
    <property type="term" value="P:guanine catabolic process"/>
    <property type="evidence" value="ECO:0007669"/>
    <property type="project" value="UniProtKB-UniRule"/>
</dbReference>
<keyword evidence="6 8" id="KW-0862">Zinc</keyword>
<protein>
    <recommendedName>
        <fullName evidence="3 7">Guanine deaminase</fullName>
        <shortName evidence="8">Guanase</shortName>
        <ecNumber evidence="3 7">3.5.4.3</ecNumber>
    </recommendedName>
    <alternativeName>
        <fullName evidence="8">Guanine aminohydrolase</fullName>
    </alternativeName>
</protein>
<dbReference type="Pfam" id="PF01979">
    <property type="entry name" value="Amidohydro_1"/>
    <property type="match status" value="1"/>
</dbReference>
<evidence type="ECO:0000256" key="8">
    <source>
        <dbReference type="RuleBase" id="RU366009"/>
    </source>
</evidence>
<dbReference type="Gene3D" id="3.20.20.140">
    <property type="entry name" value="Metal-dependent hydrolases"/>
    <property type="match status" value="1"/>
</dbReference>
<evidence type="ECO:0000256" key="6">
    <source>
        <dbReference type="ARBA" id="ARBA00022833"/>
    </source>
</evidence>
<proteinExistence type="inferred from homology"/>
<dbReference type="InterPro" id="IPR032466">
    <property type="entry name" value="Metal_Hydrolase"/>
</dbReference>